<proteinExistence type="predicted"/>
<keyword evidence="2 5" id="KW-0812">Transmembrane</keyword>
<dbReference type="SUPFAM" id="SSF48452">
    <property type="entry name" value="TPR-like"/>
    <property type="match status" value="1"/>
</dbReference>
<feature type="transmembrane region" description="Helical" evidence="5">
    <location>
        <begin position="175"/>
        <end position="194"/>
    </location>
</feature>
<dbReference type="Gene3D" id="1.25.40.10">
    <property type="entry name" value="Tetratricopeptide repeat domain"/>
    <property type="match status" value="2"/>
</dbReference>
<feature type="transmembrane region" description="Helical" evidence="5">
    <location>
        <begin position="16"/>
        <end position="37"/>
    </location>
</feature>
<feature type="domain" description="O-antigen ligase-related" evidence="6">
    <location>
        <begin position="212"/>
        <end position="369"/>
    </location>
</feature>
<evidence type="ECO:0000256" key="5">
    <source>
        <dbReference type="SAM" id="Phobius"/>
    </source>
</evidence>
<gene>
    <name evidence="7" type="ORF">A3D54_03350</name>
</gene>
<comment type="caution">
    <text evidence="7">The sequence shown here is derived from an EMBL/GenBank/DDBJ whole genome shotgun (WGS) entry which is preliminary data.</text>
</comment>
<feature type="transmembrane region" description="Helical" evidence="5">
    <location>
        <begin position="392"/>
        <end position="411"/>
    </location>
</feature>
<dbReference type="PANTHER" id="PTHR37422">
    <property type="entry name" value="TEICHURONIC ACID BIOSYNTHESIS PROTEIN TUAE"/>
    <property type="match status" value="1"/>
</dbReference>
<evidence type="ECO:0000256" key="1">
    <source>
        <dbReference type="ARBA" id="ARBA00004141"/>
    </source>
</evidence>
<feature type="transmembrane region" description="Helical" evidence="5">
    <location>
        <begin position="357"/>
        <end position="380"/>
    </location>
</feature>
<dbReference type="EMBL" id="MFFU01000003">
    <property type="protein sequence ID" value="OGF19852.1"/>
    <property type="molecule type" value="Genomic_DNA"/>
</dbReference>
<comment type="subcellular location">
    <subcellularLocation>
        <location evidence="1">Membrane</location>
        <topology evidence="1">Multi-pass membrane protein</topology>
    </subcellularLocation>
</comment>
<feature type="transmembrane region" description="Helical" evidence="5">
    <location>
        <begin position="229"/>
        <end position="246"/>
    </location>
</feature>
<keyword evidence="3 5" id="KW-1133">Transmembrane helix</keyword>
<evidence type="ECO:0000256" key="4">
    <source>
        <dbReference type="ARBA" id="ARBA00023136"/>
    </source>
</evidence>
<accession>A0A1F5RZV1</accession>
<dbReference type="GO" id="GO:0016020">
    <property type="term" value="C:membrane"/>
    <property type="evidence" value="ECO:0007669"/>
    <property type="project" value="UniProtKB-SubCell"/>
</dbReference>
<dbReference type="InterPro" id="IPR011990">
    <property type="entry name" value="TPR-like_helical_dom_sf"/>
</dbReference>
<dbReference type="InterPro" id="IPR007016">
    <property type="entry name" value="O-antigen_ligase-rel_domated"/>
</dbReference>
<evidence type="ECO:0000259" key="6">
    <source>
        <dbReference type="Pfam" id="PF04932"/>
    </source>
</evidence>
<dbReference type="InterPro" id="IPR051533">
    <property type="entry name" value="WaaL-like"/>
</dbReference>
<keyword evidence="4 5" id="KW-0472">Membrane</keyword>
<reference evidence="7 8" key="1">
    <citation type="journal article" date="2016" name="Nat. Commun.">
        <title>Thousands of microbial genomes shed light on interconnected biogeochemical processes in an aquifer system.</title>
        <authorList>
            <person name="Anantharaman K."/>
            <person name="Brown C.T."/>
            <person name="Hug L.A."/>
            <person name="Sharon I."/>
            <person name="Castelle C.J."/>
            <person name="Probst A.J."/>
            <person name="Thomas B.C."/>
            <person name="Singh A."/>
            <person name="Wilkins M.J."/>
            <person name="Karaoz U."/>
            <person name="Brodie E.L."/>
            <person name="Williams K.H."/>
            <person name="Hubbard S.S."/>
            <person name="Banfield J.F."/>
        </authorList>
    </citation>
    <scope>NUCLEOTIDE SEQUENCE [LARGE SCALE GENOMIC DNA]</scope>
</reference>
<sequence>MIKYLKAEKLTAAVKWLLYLTAFTPLIISGAFLFPYISARTVFFRLLIEAALLVLILLIWLYRLRLPEKGGGNYIFVVFIAFVATNIISSFFSFSPLISWFSDIERMWGVFTLLHLFMFYWLLRTFFTGKEWKIFFSISLIVSLYVAFYGIIQHYPDVFGIKVYQAGIGRIISTLGNPAYVAIYLIFNAFFALFLWSRSHSRLMKWYYAAVMAVDLFAFNLAGIRGTTLAVLAAAVVAGLVYIILGHKKSYKISIAALLIIAPLIFTYAFLHPEGKLAQSNPVLQRIATISLSGDTTETRLIGWRASLKGFLEHPIFGVGMDNYYVVFNKYFNSNYYLYAASEPYFDRSHNAFLDVLVMNGAVGFIVFLGFPIGIGYYLLRGYREDKINLDELLIFLALTITYFVHLFFVFDDLNSYLFFIILLAFVEYRYQREPLVTFGEQRAPRSLVNLSSGAAAIIIIIIIYSLNIKVLQASNAVIDAFSYRDDIMATTATFQKAIDYHIIPSRNIVTSYVSYLTEVAGNLPKVASDAQKKAALTEGIKNIIIALDKEIKKDRFNALLYDRLSIINNIAYLLTNDRAYLQNSFDAVREAIALSPEHLHYYYTLVDTYIIAGRMAEAIQTAGDALKINSEYATGYFYLAKAYTAAGQFDQALIVVKQLKPRGYFATNNILFSYLANKFEENKEELKAIEVMAEATKVNPNDAQSLARLIKLYLKTGQNDKAIATAQKLPAANASFAKDADYIIGKIQAGQAQELLQEIASRENK</sequence>
<feature type="transmembrane region" description="Helical" evidence="5">
    <location>
        <begin position="74"/>
        <end position="94"/>
    </location>
</feature>
<dbReference type="Pfam" id="PF14559">
    <property type="entry name" value="TPR_19"/>
    <property type="match status" value="2"/>
</dbReference>
<evidence type="ECO:0000313" key="7">
    <source>
        <dbReference type="EMBL" id="OGF19852.1"/>
    </source>
</evidence>
<name>A0A1F5RZV1_9BACT</name>
<feature type="transmembrane region" description="Helical" evidence="5">
    <location>
        <begin position="253"/>
        <end position="271"/>
    </location>
</feature>
<feature type="transmembrane region" description="Helical" evidence="5">
    <location>
        <begin position="448"/>
        <end position="467"/>
    </location>
</feature>
<protein>
    <recommendedName>
        <fullName evidence="6">O-antigen ligase-related domain-containing protein</fullName>
    </recommendedName>
</protein>
<feature type="transmembrane region" description="Helical" evidence="5">
    <location>
        <begin position="417"/>
        <end position="432"/>
    </location>
</feature>
<dbReference type="AlphaFoldDB" id="A0A1F5RZV1"/>
<evidence type="ECO:0000313" key="8">
    <source>
        <dbReference type="Proteomes" id="UP000177691"/>
    </source>
</evidence>
<dbReference type="Pfam" id="PF04932">
    <property type="entry name" value="Wzy_C"/>
    <property type="match status" value="1"/>
</dbReference>
<feature type="transmembrane region" description="Helical" evidence="5">
    <location>
        <begin position="135"/>
        <end position="155"/>
    </location>
</feature>
<evidence type="ECO:0000256" key="3">
    <source>
        <dbReference type="ARBA" id="ARBA00022989"/>
    </source>
</evidence>
<dbReference type="Proteomes" id="UP000177691">
    <property type="component" value="Unassembled WGS sequence"/>
</dbReference>
<organism evidence="7 8">
    <name type="scientific">Candidatus Falkowbacteria bacterium RIFCSPHIGHO2_02_FULL_45_15</name>
    <dbReference type="NCBI Taxonomy" id="1797987"/>
    <lineage>
        <taxon>Bacteria</taxon>
        <taxon>Candidatus Falkowiibacteriota</taxon>
    </lineage>
</organism>
<feature type="transmembrane region" description="Helical" evidence="5">
    <location>
        <begin position="106"/>
        <end position="123"/>
    </location>
</feature>
<feature type="transmembrane region" description="Helical" evidence="5">
    <location>
        <begin position="43"/>
        <end position="62"/>
    </location>
</feature>
<dbReference type="PANTHER" id="PTHR37422:SF13">
    <property type="entry name" value="LIPOPOLYSACCHARIDE BIOSYNTHESIS PROTEIN PA4999-RELATED"/>
    <property type="match status" value="1"/>
</dbReference>
<feature type="transmembrane region" description="Helical" evidence="5">
    <location>
        <begin position="206"/>
        <end position="223"/>
    </location>
</feature>
<evidence type="ECO:0000256" key="2">
    <source>
        <dbReference type="ARBA" id="ARBA00022692"/>
    </source>
</evidence>